<accession>A0ABV9KVS5</accession>
<comment type="caution">
    <text evidence="2">The sequence shown here is derived from an EMBL/GenBank/DDBJ whole genome shotgun (WGS) entry which is preliminary data.</text>
</comment>
<feature type="domain" description="AMP-dependent synthetase/ligase" evidence="1">
    <location>
        <begin position="19"/>
        <end position="409"/>
    </location>
</feature>
<dbReference type="EMBL" id="JBHSGN010000061">
    <property type="protein sequence ID" value="MFC4673651.1"/>
    <property type="molecule type" value="Genomic_DNA"/>
</dbReference>
<evidence type="ECO:0000259" key="1">
    <source>
        <dbReference type="Pfam" id="PF00501"/>
    </source>
</evidence>
<dbReference type="SUPFAM" id="SSF56801">
    <property type="entry name" value="Acetyl-CoA synthetase-like"/>
    <property type="match status" value="1"/>
</dbReference>
<name>A0ABV9KVS5_9BACT</name>
<dbReference type="PROSITE" id="PS00455">
    <property type="entry name" value="AMP_BINDING"/>
    <property type="match status" value="1"/>
</dbReference>
<sequence>MENNKFLTLIREGIINNWERPALTDYNGETYLYKDFAKKIAQLHILFDDLEVQKGDKIAICGKNSANWAVAFFGSLTYGAVITTILHDFSGENIHTLVNHSEAKVLFADEYVWSKVDPVQMPSVEAILLIDDFSAQKSRSAKFLESCSHLEQTFNVKYPKGFSQEDVIFYDESPDELAVLNYTSGTTSNPKGVMIPYRSLWSNTRFAIDSIEFVKAGDGIVCMLPMAHMYGLAFEVLLSIAKGCHIHYLTRVPSPQIILDAFSKVNPTLVLAVPLIIEKIIQTRVFPQLKKQPVRTLIKIPFFRKKIYKKIAEKLVPVFGNKLVEVVIGGAALNKEVGAFLTDIRFPYTVGYGMTECGPLISYEYWETYKQGSCGRPVDRMSVRIESSNMETEAGEIIVKGQNVMLGYYKNEEATNQVLDSAGWLRTGDLGVMDRDGFLFIRGRSKTMILSGSGQNIYPEEIEDYFNNSPYIAESLVIEENGKLIALIYPDKDYLKAHDVKEEDYSAIFVAELKAINKRLPGYSQVVNFRLQDQEFEKTPKRSIKRFLYQKNS</sequence>
<protein>
    <submittedName>
        <fullName evidence="2">AMP-binding protein</fullName>
    </submittedName>
</protein>
<dbReference type="InterPro" id="IPR042099">
    <property type="entry name" value="ANL_N_sf"/>
</dbReference>
<dbReference type="PANTHER" id="PTHR24096:SF420">
    <property type="entry name" value="LONG-CHAIN-FATTY-ACID--COA LIGASE-RELATED"/>
    <property type="match status" value="1"/>
</dbReference>
<dbReference type="Pfam" id="PF23562">
    <property type="entry name" value="AMP-binding_C_3"/>
    <property type="match status" value="1"/>
</dbReference>
<dbReference type="Pfam" id="PF00501">
    <property type="entry name" value="AMP-binding"/>
    <property type="match status" value="1"/>
</dbReference>
<keyword evidence="3" id="KW-1185">Reference proteome</keyword>
<proteinExistence type="predicted"/>
<organism evidence="2 3">
    <name type="scientific">Dysgonomonas termitidis</name>
    <dbReference type="NCBI Taxonomy" id="1516126"/>
    <lineage>
        <taxon>Bacteria</taxon>
        <taxon>Pseudomonadati</taxon>
        <taxon>Bacteroidota</taxon>
        <taxon>Bacteroidia</taxon>
        <taxon>Bacteroidales</taxon>
        <taxon>Dysgonomonadaceae</taxon>
        <taxon>Dysgonomonas</taxon>
    </lineage>
</organism>
<dbReference type="RefSeq" id="WP_379995137.1">
    <property type="nucleotide sequence ID" value="NZ_JBHSGN010000061.1"/>
</dbReference>
<evidence type="ECO:0000313" key="2">
    <source>
        <dbReference type="EMBL" id="MFC4673651.1"/>
    </source>
</evidence>
<reference evidence="3" key="1">
    <citation type="journal article" date="2019" name="Int. J. Syst. Evol. Microbiol.">
        <title>The Global Catalogue of Microorganisms (GCM) 10K type strain sequencing project: providing services to taxonomists for standard genome sequencing and annotation.</title>
        <authorList>
            <consortium name="The Broad Institute Genomics Platform"/>
            <consortium name="The Broad Institute Genome Sequencing Center for Infectious Disease"/>
            <person name="Wu L."/>
            <person name="Ma J."/>
        </authorList>
    </citation>
    <scope>NUCLEOTIDE SEQUENCE [LARGE SCALE GENOMIC DNA]</scope>
    <source>
        <strain evidence="3">CCUG 66188</strain>
    </source>
</reference>
<dbReference type="InterPro" id="IPR000873">
    <property type="entry name" value="AMP-dep_synth/lig_dom"/>
</dbReference>
<dbReference type="InterPro" id="IPR020845">
    <property type="entry name" value="AMP-binding_CS"/>
</dbReference>
<evidence type="ECO:0000313" key="3">
    <source>
        <dbReference type="Proteomes" id="UP001596023"/>
    </source>
</evidence>
<dbReference type="Proteomes" id="UP001596023">
    <property type="component" value="Unassembled WGS sequence"/>
</dbReference>
<dbReference type="Gene3D" id="3.40.50.12780">
    <property type="entry name" value="N-terminal domain of ligase-like"/>
    <property type="match status" value="1"/>
</dbReference>
<gene>
    <name evidence="2" type="ORF">ACFO6W_08100</name>
</gene>
<dbReference type="PANTHER" id="PTHR24096">
    <property type="entry name" value="LONG-CHAIN-FATTY-ACID--COA LIGASE"/>
    <property type="match status" value="1"/>
</dbReference>